<dbReference type="InterPro" id="IPR000719">
    <property type="entry name" value="Prot_kinase_dom"/>
</dbReference>
<dbReference type="SUPFAM" id="SSF50998">
    <property type="entry name" value="Quinoprotein alcohol dehydrogenase-like"/>
    <property type="match status" value="1"/>
</dbReference>
<evidence type="ECO:0000313" key="8">
    <source>
        <dbReference type="EMBL" id="MBL1101847.1"/>
    </source>
</evidence>
<dbReference type="PANTHER" id="PTHR43289:SF34">
    <property type="entry name" value="SERINE_THREONINE-PROTEIN KINASE YBDM-RELATED"/>
    <property type="match status" value="1"/>
</dbReference>
<organism evidence="8 9">
    <name type="scientific">Streptomyces coffeae</name>
    <dbReference type="NCBI Taxonomy" id="621382"/>
    <lineage>
        <taxon>Bacteria</taxon>
        <taxon>Bacillati</taxon>
        <taxon>Actinomycetota</taxon>
        <taxon>Actinomycetes</taxon>
        <taxon>Kitasatosporales</taxon>
        <taxon>Streptomycetaceae</taxon>
        <taxon>Streptomyces</taxon>
    </lineage>
</organism>
<dbReference type="SMART" id="SM00220">
    <property type="entry name" value="S_TKc"/>
    <property type="match status" value="1"/>
</dbReference>
<dbReference type="Pfam" id="PF00069">
    <property type="entry name" value="Pkinase"/>
    <property type="match status" value="1"/>
</dbReference>
<dbReference type="EMBL" id="JAERRF010000033">
    <property type="protein sequence ID" value="MBL1101847.1"/>
    <property type="molecule type" value="Genomic_DNA"/>
</dbReference>
<dbReference type="PROSITE" id="PS00107">
    <property type="entry name" value="PROTEIN_KINASE_ATP"/>
    <property type="match status" value="1"/>
</dbReference>
<dbReference type="InterPro" id="IPR011009">
    <property type="entry name" value="Kinase-like_dom_sf"/>
</dbReference>
<dbReference type="GO" id="GO:0016301">
    <property type="term" value="F:kinase activity"/>
    <property type="evidence" value="ECO:0007669"/>
    <property type="project" value="UniProtKB-KW"/>
</dbReference>
<accession>A0ABS1NP31</accession>
<evidence type="ECO:0000256" key="2">
    <source>
        <dbReference type="ARBA" id="ARBA00022741"/>
    </source>
</evidence>
<keyword evidence="4 5" id="KW-0067">ATP-binding</keyword>
<evidence type="ECO:0000259" key="7">
    <source>
        <dbReference type="PROSITE" id="PS50011"/>
    </source>
</evidence>
<dbReference type="InterPro" id="IPR018391">
    <property type="entry name" value="PQQ_b-propeller_rpt"/>
</dbReference>
<dbReference type="InterPro" id="IPR019546">
    <property type="entry name" value="TAT_signal_bac_arc"/>
</dbReference>
<dbReference type="Gene3D" id="3.30.200.20">
    <property type="entry name" value="Phosphorylase Kinase, domain 1"/>
    <property type="match status" value="1"/>
</dbReference>
<dbReference type="CDD" id="cd14014">
    <property type="entry name" value="STKc_PknB_like"/>
    <property type="match status" value="1"/>
</dbReference>
<keyword evidence="2 5" id="KW-0547">Nucleotide-binding</keyword>
<dbReference type="PROSITE" id="PS50011">
    <property type="entry name" value="PROTEIN_KINASE_DOM"/>
    <property type="match status" value="1"/>
</dbReference>
<dbReference type="InterPro" id="IPR011047">
    <property type="entry name" value="Quinoprotein_ADH-like_sf"/>
</dbReference>
<dbReference type="InterPro" id="IPR008271">
    <property type="entry name" value="Ser/Thr_kinase_AS"/>
</dbReference>
<dbReference type="NCBIfam" id="TIGR01409">
    <property type="entry name" value="TAT_signal_seq"/>
    <property type="match status" value="1"/>
</dbReference>
<evidence type="ECO:0000256" key="4">
    <source>
        <dbReference type="ARBA" id="ARBA00022840"/>
    </source>
</evidence>
<feature type="binding site" evidence="5">
    <location>
        <position position="43"/>
    </location>
    <ligand>
        <name>ATP</name>
        <dbReference type="ChEBI" id="CHEBI:30616"/>
    </ligand>
</feature>
<evidence type="ECO:0000256" key="6">
    <source>
        <dbReference type="SAM" id="MobiDB-lite"/>
    </source>
</evidence>
<name>A0ABS1NP31_9ACTN</name>
<dbReference type="SMART" id="SM00564">
    <property type="entry name" value="PQQ"/>
    <property type="match status" value="5"/>
</dbReference>
<dbReference type="InterPro" id="IPR002372">
    <property type="entry name" value="PQQ_rpt_dom"/>
</dbReference>
<reference evidence="8 9" key="1">
    <citation type="submission" date="2021-01" db="EMBL/GenBank/DDBJ databases">
        <title>WGS of actinomycetes isolated from Thailand.</title>
        <authorList>
            <person name="Thawai C."/>
        </authorList>
    </citation>
    <scope>NUCLEOTIDE SEQUENCE [LARGE SCALE GENOMIC DNA]</scope>
    <source>
        <strain evidence="8 9">CA1R205</strain>
    </source>
</reference>
<dbReference type="InterPro" id="IPR017441">
    <property type="entry name" value="Protein_kinase_ATP_BS"/>
</dbReference>
<gene>
    <name evidence="8" type="ORF">JK363_35470</name>
</gene>
<proteinExistence type="predicted"/>
<comment type="caution">
    <text evidence="8">The sequence shown here is derived from an EMBL/GenBank/DDBJ whole genome shotgun (WGS) entry which is preliminary data.</text>
</comment>
<evidence type="ECO:0000256" key="3">
    <source>
        <dbReference type="ARBA" id="ARBA00022777"/>
    </source>
</evidence>
<protein>
    <submittedName>
        <fullName evidence="8">Serine/threonine-protein kinase</fullName>
    </submittedName>
</protein>
<dbReference type="Gene3D" id="2.40.10.480">
    <property type="match status" value="2"/>
</dbReference>
<evidence type="ECO:0000256" key="5">
    <source>
        <dbReference type="PROSITE-ProRule" id="PRU10141"/>
    </source>
</evidence>
<keyword evidence="1" id="KW-0808">Transferase</keyword>
<dbReference type="Pfam" id="PF13360">
    <property type="entry name" value="PQQ_2"/>
    <property type="match status" value="2"/>
</dbReference>
<sequence>MKPLGHGDPLRSGPYRLIGVLGEGGMGKVYLGRDSSGRTAAVKVLRAELARDPQMLQRFLREAETAQAVRSKGVARVVTVQTEGGRPFIATEFLAGPTLDTVVQRYGPLQEPYVRALGAALARTLGDIHAAGLVHRDLKPSNIVLTSAGPRVIDFGIARPEHGLTLTATGEIPVTPGYGAPEQALGQRTGPPGDVFALGAVLVHASTGAPAYQGQHVAAVQYEVVHGEPRLAAVPSGLRQLIEPCLAKDAALRPLPAQIVAAMAPPRGAGKLWKQHPVAAEIDQLEEWARRLAAFPDLDTRSSTPVTDGPSRRRFITGLTAGGAVLAAGGGGAWWMLRDDAAPPREHPWDADPLGDDDYEKGKAPDPLWGPKKTPADGSRMLTIRDLVILEAEAPDLFAYEVTTGKRKWTAKNVWEAFYSPSLDLILATSSDVLYGISPRTGHKLWEYEVGIVSSMAVHEDVYYFDDLSSNWSTGDPGNVVALRLTKRGARMLWRKRIPFDFDADDIEAAAGGDRLVLTAGEYGAVALDAADGRTVWKVPRKSGNARAPYITGQTVYLGGQSLRSFRLGDGDRKWSTPASTNSGLSVGAVDGDRLYLVANNELRCHSARDGSEKWVQELENPVHGKPVVSGNTVWVSSTQRFEGIKAFRKDTGEPLWTRHEKGKDKKGGWSMAGAGNRVFTLRDQNLTAMPVV</sequence>
<dbReference type="PROSITE" id="PS00108">
    <property type="entry name" value="PROTEIN_KINASE_ST"/>
    <property type="match status" value="1"/>
</dbReference>
<keyword evidence="3 8" id="KW-0418">Kinase</keyword>
<feature type="region of interest" description="Disordered" evidence="6">
    <location>
        <begin position="345"/>
        <end position="372"/>
    </location>
</feature>
<dbReference type="Gene3D" id="1.10.510.10">
    <property type="entry name" value="Transferase(Phosphotransferase) domain 1"/>
    <property type="match status" value="1"/>
</dbReference>
<dbReference type="SUPFAM" id="SSF56112">
    <property type="entry name" value="Protein kinase-like (PK-like)"/>
    <property type="match status" value="1"/>
</dbReference>
<dbReference type="RefSeq" id="WP_201881716.1">
    <property type="nucleotide sequence ID" value="NZ_JAERRF010000033.1"/>
</dbReference>
<evidence type="ECO:0000256" key="1">
    <source>
        <dbReference type="ARBA" id="ARBA00022679"/>
    </source>
</evidence>
<keyword evidence="9" id="KW-1185">Reference proteome</keyword>
<feature type="domain" description="Protein kinase" evidence="7">
    <location>
        <begin position="15"/>
        <end position="279"/>
    </location>
</feature>
<dbReference type="Proteomes" id="UP000634229">
    <property type="component" value="Unassembled WGS sequence"/>
</dbReference>
<dbReference type="InterPro" id="IPR015943">
    <property type="entry name" value="WD40/YVTN_repeat-like_dom_sf"/>
</dbReference>
<dbReference type="Gene3D" id="2.130.10.10">
    <property type="entry name" value="YVTN repeat-like/Quinoprotein amine dehydrogenase"/>
    <property type="match status" value="1"/>
</dbReference>
<evidence type="ECO:0000313" key="9">
    <source>
        <dbReference type="Proteomes" id="UP000634229"/>
    </source>
</evidence>
<dbReference type="PANTHER" id="PTHR43289">
    <property type="entry name" value="MITOGEN-ACTIVATED PROTEIN KINASE KINASE KINASE 20-RELATED"/>
    <property type="match status" value="1"/>
</dbReference>